<feature type="signal peptide" evidence="1">
    <location>
        <begin position="1"/>
        <end position="24"/>
    </location>
</feature>
<accession>A0A4V3HH89</accession>
<evidence type="ECO:0000256" key="1">
    <source>
        <dbReference type="SAM" id="SignalP"/>
    </source>
</evidence>
<organism evidence="2 3">
    <name type="scientific">Algibacter lectus</name>
    <dbReference type="NCBI Taxonomy" id="221126"/>
    <lineage>
        <taxon>Bacteria</taxon>
        <taxon>Pseudomonadati</taxon>
        <taxon>Bacteroidota</taxon>
        <taxon>Flavobacteriia</taxon>
        <taxon>Flavobacteriales</taxon>
        <taxon>Flavobacteriaceae</taxon>
        <taxon>Algibacter</taxon>
    </lineage>
</organism>
<evidence type="ECO:0000313" key="2">
    <source>
        <dbReference type="EMBL" id="TDY64361.1"/>
    </source>
</evidence>
<feature type="chain" id="PRO_5020270038" description="Secreted protein" evidence="1">
    <location>
        <begin position="25"/>
        <end position="336"/>
    </location>
</feature>
<protein>
    <recommendedName>
        <fullName evidence="4">Secreted protein</fullName>
    </recommendedName>
</protein>
<dbReference type="Gene3D" id="2.115.10.20">
    <property type="entry name" value="Glycosyl hydrolase domain, family 43"/>
    <property type="match status" value="1"/>
</dbReference>
<comment type="caution">
    <text evidence="2">The sequence shown here is derived from an EMBL/GenBank/DDBJ whole genome shotgun (WGS) entry which is preliminary data.</text>
</comment>
<evidence type="ECO:0000313" key="3">
    <source>
        <dbReference type="Proteomes" id="UP000294824"/>
    </source>
</evidence>
<dbReference type="InterPro" id="IPR023296">
    <property type="entry name" value="Glyco_hydro_beta-prop_sf"/>
</dbReference>
<dbReference type="AlphaFoldDB" id="A0A4V3HH89"/>
<dbReference type="SUPFAM" id="SSF75005">
    <property type="entry name" value="Arabinanase/levansucrase/invertase"/>
    <property type="match status" value="1"/>
</dbReference>
<reference evidence="2 3" key="1">
    <citation type="submission" date="2019-03" db="EMBL/GenBank/DDBJ databases">
        <title>Genomic Encyclopedia of Type Strains, Phase III (KMG-III): the genomes of soil and plant-associated and newly described type strains.</title>
        <authorList>
            <person name="Whitman W."/>
        </authorList>
    </citation>
    <scope>NUCLEOTIDE SEQUENCE [LARGE SCALE GENOMIC DNA]</scope>
    <source>
        <strain evidence="2 3">CECT 8301</strain>
    </source>
</reference>
<name>A0A4V3HH89_9FLAO</name>
<proteinExistence type="predicted"/>
<keyword evidence="3" id="KW-1185">Reference proteome</keyword>
<evidence type="ECO:0008006" key="4">
    <source>
        <dbReference type="Google" id="ProtNLM"/>
    </source>
</evidence>
<sequence length="336" mass="38147">MINRVFCKQTLFLVLSLIMFQGYAQKEGQDKSKIVVSTSSLEKDSESVFVRSENNLMIYPEMDGLEGRLGENINGPSVIKVPDWIENPLGKYYMYFAHHHGKFIRLAYANSPVGPWTVYKLGVLHIDKTAAIGHIASPDIIIDEETKTIRMYFHGYNRNKEGQKTFFSTSKNGIDFKASDIILGPSYFRVFKYKSEYYALVKGAFYRSKDGMQPFEKGALILPKARHTAVSLKKDKLAVFYSQKGDAPERILSCDVDLSEGSWKSWKANEVKEVLKPEMDYEGVNVPIEKSVKGFSRKPLHELRDPAILNDNKDVYLYYSVSGEFGIGVAKLLKSN</sequence>
<dbReference type="EMBL" id="SORL01000007">
    <property type="protein sequence ID" value="TDY64361.1"/>
    <property type="molecule type" value="Genomic_DNA"/>
</dbReference>
<gene>
    <name evidence="2" type="ORF">DFQ06_1270</name>
</gene>
<keyword evidence="1" id="KW-0732">Signal</keyword>
<dbReference type="Proteomes" id="UP000294824">
    <property type="component" value="Unassembled WGS sequence"/>
</dbReference>